<dbReference type="Pfam" id="PF03208">
    <property type="entry name" value="PRA1"/>
    <property type="match status" value="1"/>
</dbReference>
<dbReference type="GO" id="GO:0016192">
    <property type="term" value="P:vesicle-mediated transport"/>
    <property type="evidence" value="ECO:0007669"/>
    <property type="project" value="TreeGrafter"/>
</dbReference>
<organism evidence="8 9">
    <name type="scientific">Escallonia rubra</name>
    <dbReference type="NCBI Taxonomy" id="112253"/>
    <lineage>
        <taxon>Eukaryota</taxon>
        <taxon>Viridiplantae</taxon>
        <taxon>Streptophyta</taxon>
        <taxon>Embryophyta</taxon>
        <taxon>Tracheophyta</taxon>
        <taxon>Spermatophyta</taxon>
        <taxon>Magnoliopsida</taxon>
        <taxon>eudicotyledons</taxon>
        <taxon>Gunneridae</taxon>
        <taxon>Pentapetalae</taxon>
        <taxon>asterids</taxon>
        <taxon>campanulids</taxon>
        <taxon>Escalloniales</taxon>
        <taxon>Escalloniaceae</taxon>
        <taxon>Escallonia</taxon>
    </lineage>
</organism>
<keyword evidence="9" id="KW-1185">Reference proteome</keyword>
<evidence type="ECO:0000256" key="1">
    <source>
        <dbReference type="ARBA" id="ARBA00002501"/>
    </source>
</evidence>
<comment type="caution">
    <text evidence="8">The sequence shown here is derived from an EMBL/GenBank/DDBJ whole genome shotgun (WGS) entry which is preliminary data.</text>
</comment>
<evidence type="ECO:0000256" key="5">
    <source>
        <dbReference type="ARBA" id="ARBA00022989"/>
    </source>
</evidence>
<dbReference type="PANTHER" id="PTHR19317">
    <property type="entry name" value="PRENYLATED RAB ACCEPTOR 1-RELATED"/>
    <property type="match status" value="1"/>
</dbReference>
<dbReference type="PANTHER" id="PTHR19317:SF0">
    <property type="entry name" value="PRENYLATED RAB ACCEPTOR PROTEIN 1"/>
    <property type="match status" value="1"/>
</dbReference>
<dbReference type="GO" id="GO:0005783">
    <property type="term" value="C:endoplasmic reticulum"/>
    <property type="evidence" value="ECO:0007669"/>
    <property type="project" value="TreeGrafter"/>
</dbReference>
<comment type="subcellular location">
    <subcellularLocation>
        <location evidence="2 7">Membrane</location>
        <topology evidence="2 7">Multi-pass membrane protein</topology>
    </subcellularLocation>
</comment>
<keyword evidence="5 7" id="KW-1133">Transmembrane helix</keyword>
<reference evidence="8" key="1">
    <citation type="submission" date="2022-12" db="EMBL/GenBank/DDBJ databases">
        <title>Draft genome assemblies for two species of Escallonia (Escalloniales).</title>
        <authorList>
            <person name="Chanderbali A."/>
            <person name="Dervinis C."/>
            <person name="Anghel I."/>
            <person name="Soltis D."/>
            <person name="Soltis P."/>
            <person name="Zapata F."/>
        </authorList>
    </citation>
    <scope>NUCLEOTIDE SEQUENCE</scope>
    <source>
        <strain evidence="8">UCBG92.1500</strain>
        <tissue evidence="8">Leaf</tissue>
    </source>
</reference>
<dbReference type="Proteomes" id="UP001187471">
    <property type="component" value="Unassembled WGS sequence"/>
</dbReference>
<dbReference type="GO" id="GO:0016020">
    <property type="term" value="C:membrane"/>
    <property type="evidence" value="ECO:0007669"/>
    <property type="project" value="UniProtKB-SubCell"/>
</dbReference>
<evidence type="ECO:0000256" key="6">
    <source>
        <dbReference type="ARBA" id="ARBA00023136"/>
    </source>
</evidence>
<evidence type="ECO:0000256" key="2">
    <source>
        <dbReference type="ARBA" id="ARBA00004141"/>
    </source>
</evidence>
<keyword evidence="4 7" id="KW-0812">Transmembrane</keyword>
<feature type="transmembrane region" description="Helical" evidence="7">
    <location>
        <begin position="126"/>
        <end position="159"/>
    </location>
</feature>
<proteinExistence type="inferred from homology"/>
<evidence type="ECO:0000256" key="7">
    <source>
        <dbReference type="RuleBase" id="RU363107"/>
    </source>
</evidence>
<evidence type="ECO:0000256" key="4">
    <source>
        <dbReference type="ARBA" id="ARBA00022692"/>
    </source>
</evidence>
<feature type="transmembrane region" description="Helical" evidence="7">
    <location>
        <begin position="75"/>
        <end position="106"/>
    </location>
</feature>
<accession>A0AA88QT34</accession>
<dbReference type="AlphaFoldDB" id="A0AA88QT34"/>
<name>A0AA88QT34_9ASTE</name>
<keyword evidence="7" id="KW-0813">Transport</keyword>
<evidence type="ECO:0000313" key="9">
    <source>
        <dbReference type="Proteomes" id="UP001187471"/>
    </source>
</evidence>
<dbReference type="GO" id="GO:0005794">
    <property type="term" value="C:Golgi apparatus"/>
    <property type="evidence" value="ECO:0007669"/>
    <property type="project" value="TreeGrafter"/>
</dbReference>
<dbReference type="EMBL" id="JAVXUO010002178">
    <property type="protein sequence ID" value="KAK2975547.1"/>
    <property type="molecule type" value="Genomic_DNA"/>
</dbReference>
<sequence>MSSTTPIPDYTPATGPPPTTAFDIPTTTARIRNSFAANLRPWGSLLSPSALSIPTSLTEASLHLRLNLHHFRLNYALLLLAAVLLSLLGHPLSLFVALLTVLLWLFLYLFRNDDLVVFNYTLDDRVVFVGLIVVTLFALILTGVWVNLGLALLIGGGVIGCHAALRIPEDFDDQESPFGALLGVVDSPRGSYSRV</sequence>
<keyword evidence="6 7" id="KW-0472">Membrane</keyword>
<protein>
    <recommendedName>
        <fullName evidence="7">PRA1 family protein</fullName>
    </recommendedName>
</protein>
<gene>
    <name evidence="8" type="ORF">RJ640_011546</name>
</gene>
<evidence type="ECO:0000313" key="8">
    <source>
        <dbReference type="EMBL" id="KAK2975547.1"/>
    </source>
</evidence>
<evidence type="ECO:0000256" key="3">
    <source>
        <dbReference type="ARBA" id="ARBA00006483"/>
    </source>
</evidence>
<comment type="similarity">
    <text evidence="3 7">Belongs to the PRA1 family.</text>
</comment>
<dbReference type="InterPro" id="IPR004895">
    <property type="entry name" value="Prenylated_rab_accept_PRA1"/>
</dbReference>
<comment type="function">
    <text evidence="1 7">May be involved in both secretory and endocytic intracellular trafficking in the endosomal/prevacuolar compartments.</text>
</comment>